<name>A0A1X7DHQ5_TRICW</name>
<dbReference type="InterPro" id="IPR012675">
    <property type="entry name" value="Beta-grasp_dom_sf"/>
</dbReference>
<dbReference type="InterPro" id="IPR017938">
    <property type="entry name" value="Riboflavin_synthase-like_b-brl"/>
</dbReference>
<dbReference type="GeneID" id="95548560"/>
<dbReference type="Gene3D" id="3.10.20.30">
    <property type="match status" value="1"/>
</dbReference>
<proteinExistence type="predicted"/>
<organism evidence="1 2">
    <name type="scientific">Trinickia caryophylli</name>
    <name type="common">Paraburkholderia caryophylli</name>
    <dbReference type="NCBI Taxonomy" id="28094"/>
    <lineage>
        <taxon>Bacteria</taxon>
        <taxon>Pseudomonadati</taxon>
        <taxon>Pseudomonadota</taxon>
        <taxon>Betaproteobacteria</taxon>
        <taxon>Burkholderiales</taxon>
        <taxon>Burkholderiaceae</taxon>
        <taxon>Trinickia</taxon>
    </lineage>
</organism>
<evidence type="ECO:0000313" key="2">
    <source>
        <dbReference type="Proteomes" id="UP000192911"/>
    </source>
</evidence>
<dbReference type="EMBL" id="FXAH01000003">
    <property type="protein sequence ID" value="SMF15633.1"/>
    <property type="molecule type" value="Genomic_DNA"/>
</dbReference>
<accession>A0A1X7DHQ5</accession>
<dbReference type="RefSeq" id="WP_233211925.1">
    <property type="nucleotide sequence ID" value="NZ_BSQD01000003.1"/>
</dbReference>
<dbReference type="Proteomes" id="UP000192911">
    <property type="component" value="Unassembled WGS sequence"/>
</dbReference>
<evidence type="ECO:0000313" key="1">
    <source>
        <dbReference type="EMBL" id="SMF15633.1"/>
    </source>
</evidence>
<dbReference type="PRINTS" id="PR00409">
    <property type="entry name" value="PHDIOXRDTASE"/>
</dbReference>
<dbReference type="Gene3D" id="2.40.30.10">
    <property type="entry name" value="Translation factors"/>
    <property type="match status" value="1"/>
</dbReference>
<protein>
    <submittedName>
        <fullName evidence="1">Uncharacterized protein</fullName>
    </submittedName>
</protein>
<dbReference type="InterPro" id="IPR036010">
    <property type="entry name" value="2Fe-2S_ferredoxin-like_sf"/>
</dbReference>
<dbReference type="GO" id="GO:0051536">
    <property type="term" value="F:iron-sulfur cluster binding"/>
    <property type="evidence" value="ECO:0007669"/>
    <property type="project" value="InterPro"/>
</dbReference>
<keyword evidence="2" id="KW-1185">Reference proteome</keyword>
<gene>
    <name evidence="1" type="ORF">SAMN06295900_103227</name>
</gene>
<dbReference type="SUPFAM" id="SSF63380">
    <property type="entry name" value="Riboflavin synthase domain-like"/>
    <property type="match status" value="1"/>
</dbReference>
<dbReference type="AlphaFoldDB" id="A0A1X7DHQ5"/>
<sequence length="111" mass="11528">MKDDFVAARVVARERTASAVVSLRLASEVAGASLPAREAGAHIDVHLRDGLSRKHSLCSDPGFCGRAGFMSALEAIAVATSCEAGLCDACRSTVIAGVPDHRDTFLSSAKN</sequence>
<dbReference type="STRING" id="28094.SAMN06295900_103227"/>
<dbReference type="SUPFAM" id="SSF54292">
    <property type="entry name" value="2Fe-2S ferredoxin-like"/>
    <property type="match status" value="1"/>
</dbReference>
<reference evidence="2" key="1">
    <citation type="submission" date="2017-04" db="EMBL/GenBank/DDBJ databases">
        <authorList>
            <person name="Varghese N."/>
            <person name="Submissions S."/>
        </authorList>
    </citation>
    <scope>NUCLEOTIDE SEQUENCE [LARGE SCALE GENOMIC DNA]</scope>
    <source>
        <strain evidence="2">Ballard 720</strain>
    </source>
</reference>